<evidence type="ECO:0000313" key="3">
    <source>
        <dbReference type="Proteomes" id="UP000186955"/>
    </source>
</evidence>
<feature type="region of interest" description="Disordered" evidence="1">
    <location>
        <begin position="1"/>
        <end position="35"/>
    </location>
</feature>
<gene>
    <name evidence="2" type="ORF">PENSUB_7627</name>
</gene>
<evidence type="ECO:0000313" key="2">
    <source>
        <dbReference type="EMBL" id="OKP01046.1"/>
    </source>
</evidence>
<dbReference type="AlphaFoldDB" id="A0A1Q5TLE3"/>
<organism evidence="2 3">
    <name type="scientific">Penicillium subrubescens</name>
    <dbReference type="NCBI Taxonomy" id="1316194"/>
    <lineage>
        <taxon>Eukaryota</taxon>
        <taxon>Fungi</taxon>
        <taxon>Dikarya</taxon>
        <taxon>Ascomycota</taxon>
        <taxon>Pezizomycotina</taxon>
        <taxon>Eurotiomycetes</taxon>
        <taxon>Eurotiomycetidae</taxon>
        <taxon>Eurotiales</taxon>
        <taxon>Aspergillaceae</taxon>
        <taxon>Penicillium</taxon>
    </lineage>
</organism>
<comment type="caution">
    <text evidence="2">The sequence shown here is derived from an EMBL/GenBank/DDBJ whole genome shotgun (WGS) entry which is preliminary data.</text>
</comment>
<feature type="compositionally biased region" description="Acidic residues" evidence="1">
    <location>
        <begin position="179"/>
        <end position="221"/>
    </location>
</feature>
<protein>
    <submittedName>
        <fullName evidence="2">Uncharacterized protein</fullName>
    </submittedName>
</protein>
<sequence>MSDEPTDPTANEANDSEQQDSDLNDPTDTEEDEIALPDDLNQLIQGFLSSITADGNLTQSFAPYRPPPPVVASSDRALQNYLFQMQLVAGIPPHQIVPMLSAPPSRRGMGPVALLFRDDGCRIPIIPRVSFRGTLMPLFYQGHDPARTGSSTDGDIDGTTMGSPSSDSSGSFEIPQVSDDIEVYMDSDAQEEVDTQEDEDTEEDVNTQEDVDMQEEMDTQEDGNQQR</sequence>
<feature type="compositionally biased region" description="Acidic residues" evidence="1">
    <location>
        <begin position="14"/>
        <end position="35"/>
    </location>
</feature>
<dbReference type="OrthoDB" id="4354894at2759"/>
<feature type="compositionally biased region" description="Low complexity" evidence="1">
    <location>
        <begin position="162"/>
        <end position="171"/>
    </location>
</feature>
<evidence type="ECO:0000256" key="1">
    <source>
        <dbReference type="SAM" id="MobiDB-lite"/>
    </source>
</evidence>
<proteinExistence type="predicted"/>
<keyword evidence="3" id="KW-1185">Reference proteome</keyword>
<accession>A0A1Q5TLE3</accession>
<name>A0A1Q5TLE3_9EURO</name>
<feature type="region of interest" description="Disordered" evidence="1">
    <location>
        <begin position="144"/>
        <end position="227"/>
    </location>
</feature>
<dbReference type="EMBL" id="MNBE01000642">
    <property type="protein sequence ID" value="OKP01046.1"/>
    <property type="molecule type" value="Genomic_DNA"/>
</dbReference>
<dbReference type="Proteomes" id="UP000186955">
    <property type="component" value="Unassembled WGS sequence"/>
</dbReference>
<reference evidence="2 3" key="1">
    <citation type="submission" date="2016-10" db="EMBL/GenBank/DDBJ databases">
        <title>Genome sequence of the ascomycete fungus Penicillium subrubescens.</title>
        <authorList>
            <person name="De Vries R.P."/>
            <person name="Peng M."/>
            <person name="Dilokpimol A."/>
            <person name="Hilden K."/>
            <person name="Makela M.R."/>
            <person name="Grigoriev I."/>
            <person name="Riley R."/>
            <person name="Granchi Z."/>
        </authorList>
    </citation>
    <scope>NUCLEOTIDE SEQUENCE [LARGE SCALE GENOMIC DNA]</scope>
    <source>
        <strain evidence="2 3">CBS 132785</strain>
    </source>
</reference>